<reference evidence="1 2" key="1">
    <citation type="journal article" date="2018" name="Sci. Rep.">
        <title>Genomic signatures of local adaptation to the degree of environmental predictability in rotifers.</title>
        <authorList>
            <person name="Franch-Gras L."/>
            <person name="Hahn C."/>
            <person name="Garcia-Roger E.M."/>
            <person name="Carmona M.J."/>
            <person name="Serra M."/>
            <person name="Gomez A."/>
        </authorList>
    </citation>
    <scope>NUCLEOTIDE SEQUENCE [LARGE SCALE GENOMIC DNA]</scope>
    <source>
        <strain evidence="1">HYR1</strain>
    </source>
</reference>
<dbReference type="Proteomes" id="UP000276133">
    <property type="component" value="Unassembled WGS sequence"/>
</dbReference>
<dbReference type="EMBL" id="REGN01004652">
    <property type="protein sequence ID" value="RNA16675.1"/>
    <property type="molecule type" value="Genomic_DNA"/>
</dbReference>
<sequence length="116" mass="14029">MNVIHIREKNCIQKEKIHIKKFLICEFHINFLNNCESCLRKIEAPLHFLSLILLHCSFDTRVFTIYPLETNLADFTQELQNKFRTKLLDYLNDTKTFNRKKILKNTWKLKNTKDTR</sequence>
<proteinExistence type="predicted"/>
<keyword evidence="2" id="KW-1185">Reference proteome</keyword>
<name>A0A3M7R0A4_BRAPC</name>
<dbReference type="AlphaFoldDB" id="A0A3M7R0A4"/>
<accession>A0A3M7R0A4</accession>
<comment type="caution">
    <text evidence="1">The sequence shown here is derived from an EMBL/GenBank/DDBJ whole genome shotgun (WGS) entry which is preliminary data.</text>
</comment>
<evidence type="ECO:0000313" key="2">
    <source>
        <dbReference type="Proteomes" id="UP000276133"/>
    </source>
</evidence>
<evidence type="ECO:0000313" key="1">
    <source>
        <dbReference type="EMBL" id="RNA16675.1"/>
    </source>
</evidence>
<gene>
    <name evidence="1" type="ORF">BpHYR1_031346</name>
</gene>
<organism evidence="1 2">
    <name type="scientific">Brachionus plicatilis</name>
    <name type="common">Marine rotifer</name>
    <name type="synonym">Brachionus muelleri</name>
    <dbReference type="NCBI Taxonomy" id="10195"/>
    <lineage>
        <taxon>Eukaryota</taxon>
        <taxon>Metazoa</taxon>
        <taxon>Spiralia</taxon>
        <taxon>Gnathifera</taxon>
        <taxon>Rotifera</taxon>
        <taxon>Eurotatoria</taxon>
        <taxon>Monogononta</taxon>
        <taxon>Pseudotrocha</taxon>
        <taxon>Ploima</taxon>
        <taxon>Brachionidae</taxon>
        <taxon>Brachionus</taxon>
    </lineage>
</organism>
<protein>
    <submittedName>
        <fullName evidence="1">Uncharacterized protein</fullName>
    </submittedName>
</protein>